<dbReference type="PRINTS" id="PR01415">
    <property type="entry name" value="ANKYRIN"/>
</dbReference>
<dbReference type="PROSITE" id="PS50297">
    <property type="entry name" value="ANK_REP_REGION"/>
    <property type="match status" value="4"/>
</dbReference>
<evidence type="ECO:0000256" key="12">
    <source>
        <dbReference type="PROSITE-ProRule" id="PRU00175"/>
    </source>
</evidence>
<evidence type="ECO:0000313" key="15">
    <source>
        <dbReference type="EMBL" id="KAF3321338.1"/>
    </source>
</evidence>
<dbReference type="InterPro" id="IPR036770">
    <property type="entry name" value="Ankyrin_rpt-contain_sf"/>
</dbReference>
<dbReference type="EMBL" id="SWLB01000027">
    <property type="protein sequence ID" value="KAF3321338.1"/>
    <property type="molecule type" value="Genomic_DNA"/>
</dbReference>
<feature type="domain" description="RING-type" evidence="14">
    <location>
        <begin position="330"/>
        <end position="380"/>
    </location>
</feature>
<reference evidence="15" key="1">
    <citation type="submission" date="2020-01" db="EMBL/GenBank/DDBJ databases">
        <title>Genome sequence of Kobresia littledalei, the first chromosome-level genome in the family Cyperaceae.</title>
        <authorList>
            <person name="Qu G."/>
        </authorList>
    </citation>
    <scope>NUCLEOTIDE SEQUENCE</scope>
    <source>
        <strain evidence="15">C.B.Clarke</strain>
        <tissue evidence="15">Leaf</tissue>
    </source>
</reference>
<feature type="repeat" description="ANK" evidence="11">
    <location>
        <begin position="77"/>
        <end position="109"/>
    </location>
</feature>
<evidence type="ECO:0000256" key="5">
    <source>
        <dbReference type="ARBA" id="ARBA00022723"/>
    </source>
</evidence>
<dbReference type="OrthoDB" id="20872at2759"/>
<keyword evidence="7 12" id="KW-0863">Zinc-finger</keyword>
<evidence type="ECO:0000256" key="1">
    <source>
        <dbReference type="ARBA" id="ARBA00000900"/>
    </source>
</evidence>
<dbReference type="Gene3D" id="1.25.40.20">
    <property type="entry name" value="Ankyrin repeat-containing domain"/>
    <property type="match status" value="2"/>
</dbReference>
<evidence type="ECO:0000256" key="2">
    <source>
        <dbReference type="ARBA" id="ARBA00004906"/>
    </source>
</evidence>
<feature type="compositionally biased region" description="Low complexity" evidence="13">
    <location>
        <begin position="159"/>
        <end position="168"/>
    </location>
</feature>
<keyword evidence="9" id="KW-0862">Zinc</keyword>
<evidence type="ECO:0000256" key="13">
    <source>
        <dbReference type="SAM" id="MobiDB-lite"/>
    </source>
</evidence>
<dbReference type="SUPFAM" id="SSF48403">
    <property type="entry name" value="Ankyrin repeat"/>
    <property type="match status" value="1"/>
</dbReference>
<evidence type="ECO:0000256" key="7">
    <source>
        <dbReference type="ARBA" id="ARBA00022771"/>
    </source>
</evidence>
<evidence type="ECO:0000256" key="11">
    <source>
        <dbReference type="PROSITE-ProRule" id="PRU00023"/>
    </source>
</evidence>
<dbReference type="EC" id="2.3.2.27" evidence="3"/>
<evidence type="ECO:0000259" key="14">
    <source>
        <dbReference type="PROSITE" id="PS50089"/>
    </source>
</evidence>
<dbReference type="InterPro" id="IPR013083">
    <property type="entry name" value="Znf_RING/FYVE/PHD"/>
</dbReference>
<dbReference type="Gene3D" id="3.30.40.10">
    <property type="entry name" value="Zinc/RING finger domain, C3HC4 (zinc finger)"/>
    <property type="match status" value="1"/>
</dbReference>
<feature type="compositionally biased region" description="Basic and acidic residues" evidence="13">
    <location>
        <begin position="144"/>
        <end position="158"/>
    </location>
</feature>
<dbReference type="InterPro" id="IPR001841">
    <property type="entry name" value="Znf_RING"/>
</dbReference>
<keyword evidence="10 11" id="KW-0040">ANK repeat</keyword>
<dbReference type="Pfam" id="PF24921">
    <property type="entry name" value="RING_XB3-XBAT31"/>
    <property type="match status" value="1"/>
</dbReference>
<evidence type="ECO:0000256" key="4">
    <source>
        <dbReference type="ARBA" id="ARBA00022679"/>
    </source>
</evidence>
<dbReference type="InterPro" id="IPR017907">
    <property type="entry name" value="Znf_RING_CS"/>
</dbReference>
<dbReference type="Pfam" id="PF00023">
    <property type="entry name" value="Ank"/>
    <property type="match status" value="1"/>
</dbReference>
<dbReference type="Pfam" id="PF12796">
    <property type="entry name" value="Ank_2"/>
    <property type="match status" value="2"/>
</dbReference>
<dbReference type="PROSITE" id="PS50089">
    <property type="entry name" value="ZF_RING_2"/>
    <property type="match status" value="1"/>
</dbReference>
<keyword evidence="16" id="KW-1185">Reference proteome</keyword>
<dbReference type="InterPro" id="IPR002110">
    <property type="entry name" value="Ankyrin_rpt"/>
</dbReference>
<evidence type="ECO:0000256" key="10">
    <source>
        <dbReference type="ARBA" id="ARBA00023043"/>
    </source>
</evidence>
<dbReference type="GO" id="GO:0008270">
    <property type="term" value="F:zinc ion binding"/>
    <property type="evidence" value="ECO:0007669"/>
    <property type="project" value="UniProtKB-KW"/>
</dbReference>
<dbReference type="SUPFAM" id="SSF57850">
    <property type="entry name" value="RING/U-box"/>
    <property type="match status" value="1"/>
</dbReference>
<feature type="repeat" description="ANK" evidence="11">
    <location>
        <begin position="111"/>
        <end position="132"/>
    </location>
</feature>
<dbReference type="InterPro" id="IPR050889">
    <property type="entry name" value="Dendritic_Spine_Reg/Scaffold"/>
</dbReference>
<keyword evidence="6" id="KW-0677">Repeat</keyword>
<comment type="caution">
    <text evidence="15">The sequence shown here is derived from an EMBL/GenBank/DDBJ whole genome shotgun (WGS) entry which is preliminary data.</text>
</comment>
<dbReference type="SMART" id="SM00248">
    <property type="entry name" value="ANK"/>
    <property type="match status" value="5"/>
</dbReference>
<feature type="repeat" description="ANK" evidence="11">
    <location>
        <begin position="44"/>
        <end position="76"/>
    </location>
</feature>
<feature type="repeat" description="ANK" evidence="11">
    <location>
        <begin position="231"/>
        <end position="257"/>
    </location>
</feature>
<proteinExistence type="predicted"/>
<evidence type="ECO:0000313" key="16">
    <source>
        <dbReference type="Proteomes" id="UP000623129"/>
    </source>
</evidence>
<dbReference type="AlphaFoldDB" id="A0A833QJZ7"/>
<dbReference type="InterPro" id="IPR056760">
    <property type="entry name" value="RING_XB3-like"/>
</dbReference>
<evidence type="ECO:0000256" key="8">
    <source>
        <dbReference type="ARBA" id="ARBA00022786"/>
    </source>
</evidence>
<keyword evidence="8" id="KW-0833">Ubl conjugation pathway</keyword>
<keyword evidence="5" id="KW-0479">Metal-binding</keyword>
<accession>A0A833QJZ7</accession>
<comment type="catalytic activity">
    <reaction evidence="1">
        <text>S-ubiquitinyl-[E2 ubiquitin-conjugating enzyme]-L-cysteine + [acceptor protein]-L-lysine = [E2 ubiquitin-conjugating enzyme]-L-cysteine + N(6)-ubiquitinyl-[acceptor protein]-L-lysine.</text>
        <dbReference type="EC" id="2.3.2.27"/>
    </reaction>
</comment>
<protein>
    <recommendedName>
        <fullName evidence="3">RING-type E3 ubiquitin transferase</fullName>
        <ecNumber evidence="3">2.3.2.27</ecNumber>
    </recommendedName>
</protein>
<name>A0A833QJZ7_9POAL</name>
<evidence type="ECO:0000256" key="3">
    <source>
        <dbReference type="ARBA" id="ARBA00012483"/>
    </source>
</evidence>
<evidence type="ECO:0000256" key="6">
    <source>
        <dbReference type="ARBA" id="ARBA00022737"/>
    </source>
</evidence>
<feature type="repeat" description="ANK" evidence="11">
    <location>
        <begin position="188"/>
        <end position="220"/>
    </location>
</feature>
<dbReference type="PANTHER" id="PTHR24166:SF48">
    <property type="entry name" value="PROTEIN VAPYRIN"/>
    <property type="match status" value="1"/>
</dbReference>
<dbReference type="Proteomes" id="UP000623129">
    <property type="component" value="Unassembled WGS sequence"/>
</dbReference>
<sequence length="524" mass="56062">MGNSLGCSATGERLVSAARDGDLIEARMLLELSPSLARYSTFGGLNSPLHFASAKGHTEIVSLLLDKGAEVNSRNYCGQTALMHACRHGHSEVVQTLLLFRCNVTRADYLSGRTALHFAAHEGHVRCIRLVLTDFVPSVPLEDGSLRTDSGDADRNSPNREQSSPSSSVGHKFDQPARVKFMNKPADGGVTALHMAALNGHFECVQLLLDLGANAQAVTFPYGTSANLIGAGSTPLHYAACGGNLKCCQMLLAKGASRVTLNCNGWLPLDIARIWGRHWLQPLLTPNSNLTVPTFAPSSYLSLPLTSILNIAREHGLHSCQVSSDESDLCAVCLEKTCSVAAEGCGHQLCVKCALYLCSTSTIHHEITGPPGSIPCPLCRTGIVSFVKLLASPAKTEIKSNHVRSLCNPCIQNPIAEDEPAIISKSEIRRNRVAAVSSEVVCPLTCSPFPSASLPVCSCGDGPCTCGDAAEIDSEVQSSRPSHSGLEMERIDEQELESMSCSGMFWGSRRSCHREHQCNAEIDV</sequence>
<dbReference type="PANTHER" id="PTHR24166">
    <property type="entry name" value="ROLLING PEBBLES, ISOFORM B"/>
    <property type="match status" value="1"/>
</dbReference>
<organism evidence="15 16">
    <name type="scientific">Carex littledalei</name>
    <dbReference type="NCBI Taxonomy" id="544730"/>
    <lineage>
        <taxon>Eukaryota</taxon>
        <taxon>Viridiplantae</taxon>
        <taxon>Streptophyta</taxon>
        <taxon>Embryophyta</taxon>
        <taxon>Tracheophyta</taxon>
        <taxon>Spermatophyta</taxon>
        <taxon>Magnoliopsida</taxon>
        <taxon>Liliopsida</taxon>
        <taxon>Poales</taxon>
        <taxon>Cyperaceae</taxon>
        <taxon>Cyperoideae</taxon>
        <taxon>Cariceae</taxon>
        <taxon>Carex</taxon>
        <taxon>Carex subgen. Euthyceras</taxon>
    </lineage>
</organism>
<comment type="pathway">
    <text evidence="2">Protein modification; protein ubiquitination.</text>
</comment>
<evidence type="ECO:0000256" key="9">
    <source>
        <dbReference type="ARBA" id="ARBA00022833"/>
    </source>
</evidence>
<keyword evidence="4" id="KW-0808">Transferase</keyword>
<dbReference type="GO" id="GO:0061630">
    <property type="term" value="F:ubiquitin protein ligase activity"/>
    <property type="evidence" value="ECO:0007669"/>
    <property type="project" value="UniProtKB-EC"/>
</dbReference>
<feature type="region of interest" description="Disordered" evidence="13">
    <location>
        <begin position="143"/>
        <end position="172"/>
    </location>
</feature>
<dbReference type="PROSITE" id="PS50088">
    <property type="entry name" value="ANK_REPEAT"/>
    <property type="match status" value="5"/>
</dbReference>
<dbReference type="PROSITE" id="PS00518">
    <property type="entry name" value="ZF_RING_1"/>
    <property type="match status" value="1"/>
</dbReference>
<gene>
    <name evidence="15" type="ORF">FCM35_KLT14591</name>
</gene>